<proteinExistence type="predicted"/>
<dbReference type="EMBL" id="PEBW01000002">
    <property type="protein sequence ID" value="PTQ52726.1"/>
    <property type="molecule type" value="Genomic_DNA"/>
</dbReference>
<feature type="coiled-coil region" evidence="3">
    <location>
        <begin position="182"/>
        <end position="217"/>
    </location>
</feature>
<reference evidence="5 6" key="1">
    <citation type="submission" date="2017-08" db="EMBL/GenBank/DDBJ databases">
        <title>Burning lignite coal seam in the remote Altai Mountains harbors a hydrogen-driven thermophilic microbial community.</title>
        <authorList>
            <person name="Kadnikov V.V."/>
            <person name="Mardanov A.V."/>
            <person name="Ivasenko D."/>
            <person name="Beletsky A.V."/>
            <person name="Karnachuk O.V."/>
            <person name="Ravin N.V."/>
        </authorList>
    </citation>
    <scope>NUCLEOTIDE SEQUENCE [LARGE SCALE GENOMIC DNA]</scope>
    <source>
        <strain evidence="5">AL31</strain>
    </source>
</reference>
<gene>
    <name evidence="5" type="ORF">BLITH_0905</name>
</gene>
<name>A0A2T5G966_9BACL</name>
<evidence type="ECO:0000256" key="2">
    <source>
        <dbReference type="PROSITE-ProRule" id="PRU00284"/>
    </source>
</evidence>
<dbReference type="SUPFAM" id="SSF46458">
    <property type="entry name" value="Globin-like"/>
    <property type="match status" value="1"/>
</dbReference>
<dbReference type="PANTHER" id="PTHR32089:SF112">
    <property type="entry name" value="LYSOZYME-LIKE PROTEIN-RELATED"/>
    <property type="match status" value="1"/>
</dbReference>
<dbReference type="GO" id="GO:0016020">
    <property type="term" value="C:membrane"/>
    <property type="evidence" value="ECO:0007669"/>
    <property type="project" value="InterPro"/>
</dbReference>
<protein>
    <submittedName>
        <fullName evidence="5">Methyl-accepting chemotaxis protein</fullName>
    </submittedName>
</protein>
<dbReference type="CDD" id="cd01068">
    <property type="entry name" value="globin_sensor"/>
    <property type="match status" value="1"/>
</dbReference>
<dbReference type="GO" id="GO:0019825">
    <property type="term" value="F:oxygen binding"/>
    <property type="evidence" value="ECO:0007669"/>
    <property type="project" value="InterPro"/>
</dbReference>
<dbReference type="InterPro" id="IPR044398">
    <property type="entry name" value="Globin-sensor_dom"/>
</dbReference>
<dbReference type="InterPro" id="IPR039379">
    <property type="entry name" value="Protoglobin_sensor_dom"/>
</dbReference>
<dbReference type="GO" id="GO:0007165">
    <property type="term" value="P:signal transduction"/>
    <property type="evidence" value="ECO:0007669"/>
    <property type="project" value="UniProtKB-KW"/>
</dbReference>
<dbReference type="Gene3D" id="1.10.490.10">
    <property type="entry name" value="Globins"/>
    <property type="match status" value="1"/>
</dbReference>
<comment type="caution">
    <text evidence="5">The sequence shown here is derived from an EMBL/GenBank/DDBJ whole genome shotgun (WGS) entry which is preliminary data.</text>
</comment>
<dbReference type="InterPro" id="IPR004089">
    <property type="entry name" value="MCPsignal_dom"/>
</dbReference>
<dbReference type="Proteomes" id="UP000244016">
    <property type="component" value="Unassembled WGS sequence"/>
</dbReference>
<evidence type="ECO:0000313" key="5">
    <source>
        <dbReference type="EMBL" id="PTQ52726.1"/>
    </source>
</evidence>
<dbReference type="PROSITE" id="PS50111">
    <property type="entry name" value="CHEMOTAXIS_TRANSDUC_2"/>
    <property type="match status" value="1"/>
</dbReference>
<feature type="coiled-coil region" evidence="3">
    <location>
        <begin position="327"/>
        <end position="368"/>
    </location>
</feature>
<evidence type="ECO:0000313" key="6">
    <source>
        <dbReference type="Proteomes" id="UP000244016"/>
    </source>
</evidence>
<keyword evidence="1 2" id="KW-0807">Transducer</keyword>
<dbReference type="Gene3D" id="1.10.287.950">
    <property type="entry name" value="Methyl-accepting chemotaxis protein"/>
    <property type="match status" value="1"/>
</dbReference>
<dbReference type="GO" id="GO:0020037">
    <property type="term" value="F:heme binding"/>
    <property type="evidence" value="ECO:0007669"/>
    <property type="project" value="InterPro"/>
</dbReference>
<evidence type="ECO:0000256" key="1">
    <source>
        <dbReference type="ARBA" id="ARBA00023224"/>
    </source>
</evidence>
<feature type="coiled-coil region" evidence="3">
    <location>
        <begin position="257"/>
        <end position="284"/>
    </location>
</feature>
<dbReference type="Pfam" id="PF11563">
    <property type="entry name" value="Protoglobin"/>
    <property type="match status" value="1"/>
</dbReference>
<dbReference type="SMART" id="SM00283">
    <property type="entry name" value="MA"/>
    <property type="match status" value="1"/>
</dbReference>
<sequence length="438" mass="48381">MLIRFRKGAQREEEGEKVVPPGVLDVRAGFPGIEGVVELLGLTEHDVGILRAAGPFFRPRLREVVDVFYDAHVYRVPELKALIDRHTTLDRLKATLHDHLADLFAGRVDQAFFARRRAVTAAHQRIDLPLDIYLASFSILYATFLRILETIPAHELPAPPDAVRLALYRILLLEMILVRHGYQELNDAKIRTAERAKEAAREELLRTAERLTAVSEETGASLEELTREVEVLKGLSAKSHSLAAKSAESSRYGLTKLHETESAATELEERIQAIAQKAKDLGEISQDIGSLSGIIHAIAENTNLLALNATIEAARAGEHGRGFAVVAQEVRRLADDTKGQLRLVEERVARAQAAVQGVAKAVEEAQKALVESRERLREIGSSLAEISRHMEEGRSAAAHTEESIERFAHALHDVSAASEELVKLAEELARSKDHLENA</sequence>
<accession>A0A2T5G966</accession>
<feature type="domain" description="Methyl-accepting transducer" evidence="4">
    <location>
        <begin position="186"/>
        <end position="436"/>
    </location>
</feature>
<evidence type="ECO:0000256" key="3">
    <source>
        <dbReference type="SAM" id="Coils"/>
    </source>
</evidence>
<keyword evidence="3" id="KW-0175">Coiled coil</keyword>
<dbReference type="AlphaFoldDB" id="A0A2T5G966"/>
<dbReference type="InterPro" id="IPR012292">
    <property type="entry name" value="Globin/Proto"/>
</dbReference>
<dbReference type="SUPFAM" id="SSF58104">
    <property type="entry name" value="Methyl-accepting chemotaxis protein (MCP) signaling domain"/>
    <property type="match status" value="1"/>
</dbReference>
<evidence type="ECO:0000259" key="4">
    <source>
        <dbReference type="PROSITE" id="PS50111"/>
    </source>
</evidence>
<dbReference type="Pfam" id="PF00015">
    <property type="entry name" value="MCPsignal"/>
    <property type="match status" value="1"/>
</dbReference>
<dbReference type="InterPro" id="IPR009050">
    <property type="entry name" value="Globin-like_sf"/>
</dbReference>
<dbReference type="PANTHER" id="PTHR32089">
    <property type="entry name" value="METHYL-ACCEPTING CHEMOTAXIS PROTEIN MCPB"/>
    <property type="match status" value="1"/>
</dbReference>
<organism evidence="5 6">
    <name type="scientific">Brockia lithotrophica</name>
    <dbReference type="NCBI Taxonomy" id="933949"/>
    <lineage>
        <taxon>Bacteria</taxon>
        <taxon>Bacillati</taxon>
        <taxon>Bacillota</taxon>
        <taxon>Bacilli</taxon>
        <taxon>Bacillales</taxon>
        <taxon>Bacillales Family X. Incertae Sedis</taxon>
        <taxon>Brockia</taxon>
    </lineage>
</organism>